<dbReference type="PANTHER" id="PTHR40275">
    <property type="entry name" value="SSL7038 PROTEIN"/>
    <property type="match status" value="1"/>
</dbReference>
<dbReference type="HOGENOM" id="CLU_137365_1_1_7"/>
<accession>A8ZZ23</accession>
<dbReference type="OrthoDB" id="9798416at2"/>
<dbReference type="SUPFAM" id="SSF47413">
    <property type="entry name" value="lambda repressor-like DNA-binding domains"/>
    <property type="match status" value="1"/>
</dbReference>
<dbReference type="STRING" id="96561.Dole_2993"/>
<keyword evidence="2" id="KW-1185">Reference proteome</keyword>
<dbReference type="InterPro" id="IPR010982">
    <property type="entry name" value="Lambda_DNA-bd_dom_sf"/>
</dbReference>
<dbReference type="NCBIfam" id="TIGR02684">
    <property type="entry name" value="dnstrm_HI1420"/>
    <property type="match status" value="1"/>
</dbReference>
<dbReference type="AlphaFoldDB" id="A8ZZ23"/>
<reference evidence="1 2" key="1">
    <citation type="submission" date="2007-10" db="EMBL/GenBank/DDBJ databases">
        <title>Complete sequence of Desulfococcus oleovorans Hxd3.</title>
        <authorList>
            <consortium name="US DOE Joint Genome Institute"/>
            <person name="Copeland A."/>
            <person name="Lucas S."/>
            <person name="Lapidus A."/>
            <person name="Barry K."/>
            <person name="Glavina del Rio T."/>
            <person name="Dalin E."/>
            <person name="Tice H."/>
            <person name="Pitluck S."/>
            <person name="Kiss H."/>
            <person name="Brettin T."/>
            <person name="Bruce D."/>
            <person name="Detter J.C."/>
            <person name="Han C."/>
            <person name="Schmutz J."/>
            <person name="Larimer F."/>
            <person name="Land M."/>
            <person name="Hauser L."/>
            <person name="Kyrpides N."/>
            <person name="Kim E."/>
            <person name="Wawrik B."/>
            <person name="Richardson P."/>
        </authorList>
    </citation>
    <scope>NUCLEOTIDE SEQUENCE [LARGE SCALE GENOMIC DNA]</scope>
    <source>
        <strain evidence="2">DSM 6200 / JCM 39069 / Hxd3</strain>
    </source>
</reference>
<evidence type="ECO:0000313" key="1">
    <source>
        <dbReference type="EMBL" id="ABW68796.1"/>
    </source>
</evidence>
<dbReference type="PANTHER" id="PTHR40275:SF1">
    <property type="entry name" value="SSL7038 PROTEIN"/>
    <property type="match status" value="1"/>
</dbReference>
<organism evidence="1 2">
    <name type="scientific">Desulfosudis oleivorans (strain DSM 6200 / JCM 39069 / Hxd3)</name>
    <name type="common">Desulfococcus oleovorans</name>
    <dbReference type="NCBI Taxonomy" id="96561"/>
    <lineage>
        <taxon>Bacteria</taxon>
        <taxon>Pseudomonadati</taxon>
        <taxon>Thermodesulfobacteriota</taxon>
        <taxon>Desulfobacteria</taxon>
        <taxon>Desulfobacterales</taxon>
        <taxon>Desulfosudaceae</taxon>
        <taxon>Desulfosudis</taxon>
    </lineage>
</organism>
<dbReference type="InterPro" id="IPR014057">
    <property type="entry name" value="HI1420"/>
</dbReference>
<dbReference type="eggNOG" id="COG3636">
    <property type="taxonomic scope" value="Bacteria"/>
</dbReference>
<dbReference type="Proteomes" id="UP000008561">
    <property type="component" value="Chromosome"/>
</dbReference>
<dbReference type="RefSeq" id="WP_012176407.1">
    <property type="nucleotide sequence ID" value="NC_009943.1"/>
</dbReference>
<evidence type="ECO:0000313" key="2">
    <source>
        <dbReference type="Proteomes" id="UP000008561"/>
    </source>
</evidence>
<name>A8ZZ23_DESOH</name>
<dbReference type="KEGG" id="dol:Dole_2993"/>
<dbReference type="GO" id="GO:0003677">
    <property type="term" value="F:DNA binding"/>
    <property type="evidence" value="ECO:0007669"/>
    <property type="project" value="InterPro"/>
</dbReference>
<sequence length="92" mass="10058">MKVTTKKWDASEYLDSPEMIHEYLQAAFAEGDSELLLAAIGNVAKARGMSEIARKTNLSRQNLYKALGPNGAPKFDTVKKVIEALGCKLAVM</sequence>
<gene>
    <name evidence="1" type="ordered locus">Dole_2993</name>
</gene>
<protein>
    <submittedName>
        <fullName evidence="1">Putative transcriptional regulator</fullName>
    </submittedName>
</protein>
<dbReference type="Pfam" id="PF21716">
    <property type="entry name" value="dnstrm_HI1420"/>
    <property type="match status" value="1"/>
</dbReference>
<dbReference type="EMBL" id="CP000859">
    <property type="protein sequence ID" value="ABW68796.1"/>
    <property type="molecule type" value="Genomic_DNA"/>
</dbReference>
<proteinExistence type="predicted"/>